<dbReference type="RefSeq" id="WP_379916734.1">
    <property type="nucleotide sequence ID" value="NZ_JBHUDD010000118.1"/>
</dbReference>
<evidence type="ECO:0000313" key="1">
    <source>
        <dbReference type="EMBL" id="MFD1510501.1"/>
    </source>
</evidence>
<reference evidence="2" key="1">
    <citation type="journal article" date="2019" name="Int. J. Syst. Evol. Microbiol.">
        <title>The Global Catalogue of Microorganisms (GCM) 10K type strain sequencing project: providing services to taxonomists for standard genome sequencing and annotation.</title>
        <authorList>
            <consortium name="The Broad Institute Genomics Platform"/>
            <consortium name="The Broad Institute Genome Sequencing Center for Infectious Disease"/>
            <person name="Wu L."/>
            <person name="Ma J."/>
        </authorList>
    </citation>
    <scope>NUCLEOTIDE SEQUENCE [LARGE SCALE GENOMIC DNA]</scope>
    <source>
        <strain evidence="2">CGMCC 1.12477</strain>
    </source>
</reference>
<comment type="caution">
    <text evidence="1">The sequence shown here is derived from an EMBL/GenBank/DDBJ whole genome shotgun (WGS) entry which is preliminary data.</text>
</comment>
<protein>
    <recommendedName>
        <fullName evidence="3">Glycosyl transferase family 2</fullName>
    </recommendedName>
</protein>
<name>A0ABW4EIS0_9RHOB</name>
<dbReference type="EMBL" id="JBHUDD010000118">
    <property type="protein sequence ID" value="MFD1510501.1"/>
    <property type="molecule type" value="Genomic_DNA"/>
</dbReference>
<evidence type="ECO:0008006" key="3">
    <source>
        <dbReference type="Google" id="ProtNLM"/>
    </source>
</evidence>
<gene>
    <name evidence="1" type="ORF">ACFTOW_13965</name>
</gene>
<keyword evidence="2" id="KW-1185">Reference proteome</keyword>
<organism evidence="1 2">
    <name type="scientific">Lacimonas salitolerans</name>
    <dbReference type="NCBI Taxonomy" id="1323750"/>
    <lineage>
        <taxon>Bacteria</taxon>
        <taxon>Pseudomonadati</taxon>
        <taxon>Pseudomonadota</taxon>
        <taxon>Alphaproteobacteria</taxon>
        <taxon>Rhodobacterales</taxon>
        <taxon>Paracoccaceae</taxon>
        <taxon>Lacimonas</taxon>
    </lineage>
</organism>
<evidence type="ECO:0000313" key="2">
    <source>
        <dbReference type="Proteomes" id="UP001597186"/>
    </source>
</evidence>
<accession>A0ABW4EIS0</accession>
<proteinExistence type="predicted"/>
<sequence length="261" mass="29551">MTKSRTVVFYHYFEDDEAIRNLTYFLEVGHNQEADFFIIIADGCSIDLPTARNISYIETANRNYDFGGYAQAVNEVDLTHYEYFVFINSSVRGPFISSSVKGSWIDAFTNRLQGDVGICGSTINVLRPPSDHLFWMTGRMTPGGVAPHVQTYAYALRKDAFGFLTNCGFYKQPPSVWSKDATIANYEIELSLRLLGAGWNLDCLALKYSGIDYRTLCLDFNPTSYNGSPLVKGGYFGKNLDPFEIFFVKPKRNYVDLRVLN</sequence>
<dbReference type="Proteomes" id="UP001597186">
    <property type="component" value="Unassembled WGS sequence"/>
</dbReference>